<dbReference type="VEuPathDB" id="FungiDB:SeMB42_g05240"/>
<comment type="caution">
    <text evidence="2">The sequence shown here is derived from an EMBL/GenBank/DDBJ whole genome shotgun (WGS) entry which is preliminary data.</text>
</comment>
<feature type="compositionally biased region" description="Low complexity" evidence="1">
    <location>
        <begin position="230"/>
        <end position="242"/>
    </location>
</feature>
<proteinExistence type="predicted"/>
<keyword evidence="3" id="KW-1185">Reference proteome</keyword>
<evidence type="ECO:0000313" key="3">
    <source>
        <dbReference type="Proteomes" id="UP000317494"/>
    </source>
</evidence>
<protein>
    <submittedName>
        <fullName evidence="2">Uncharacterized protein</fullName>
    </submittedName>
</protein>
<reference evidence="2 3" key="1">
    <citation type="journal article" date="2019" name="Sci. Rep.">
        <title>Comparative genomics of chytrid fungi reveal insights into the obligate biotrophic and pathogenic lifestyle of Synchytrium endobioticum.</title>
        <authorList>
            <person name="van de Vossenberg B.T.L.H."/>
            <person name="Warris S."/>
            <person name="Nguyen H.D.T."/>
            <person name="van Gent-Pelzer M.P.E."/>
            <person name="Joly D.L."/>
            <person name="van de Geest H.C."/>
            <person name="Bonants P.J.M."/>
            <person name="Smith D.S."/>
            <person name="Levesque C.A."/>
            <person name="van der Lee T.A.J."/>
        </authorList>
    </citation>
    <scope>NUCLEOTIDE SEQUENCE [LARGE SCALE GENOMIC DNA]</scope>
    <source>
        <strain evidence="2 3">MB42</strain>
    </source>
</reference>
<feature type="compositionally biased region" description="Polar residues" evidence="1">
    <location>
        <begin position="290"/>
        <end position="310"/>
    </location>
</feature>
<name>A0A507CSV8_9FUNG</name>
<accession>A0A507CSV8</accession>
<organism evidence="2 3">
    <name type="scientific">Synchytrium endobioticum</name>
    <dbReference type="NCBI Taxonomy" id="286115"/>
    <lineage>
        <taxon>Eukaryota</taxon>
        <taxon>Fungi</taxon>
        <taxon>Fungi incertae sedis</taxon>
        <taxon>Chytridiomycota</taxon>
        <taxon>Chytridiomycota incertae sedis</taxon>
        <taxon>Chytridiomycetes</taxon>
        <taxon>Synchytriales</taxon>
        <taxon>Synchytriaceae</taxon>
        <taxon>Synchytrium</taxon>
    </lineage>
</organism>
<evidence type="ECO:0000313" key="2">
    <source>
        <dbReference type="EMBL" id="TPX42195.1"/>
    </source>
</evidence>
<dbReference type="EMBL" id="QEAN01000241">
    <property type="protein sequence ID" value="TPX42195.1"/>
    <property type="molecule type" value="Genomic_DNA"/>
</dbReference>
<feature type="compositionally biased region" description="Low complexity" evidence="1">
    <location>
        <begin position="251"/>
        <end position="284"/>
    </location>
</feature>
<dbReference type="Proteomes" id="UP000317494">
    <property type="component" value="Unassembled WGS sequence"/>
</dbReference>
<gene>
    <name evidence="2" type="ORF">SeMB42_g05240</name>
</gene>
<dbReference type="AlphaFoldDB" id="A0A507CSV8"/>
<evidence type="ECO:0000256" key="1">
    <source>
        <dbReference type="SAM" id="MobiDB-lite"/>
    </source>
</evidence>
<sequence>MGVFLSLEGGFRTNTVLAIVRVPPITRSTEGVPIVKHPMRAHASMAAPWLIACLYHSWRLLVKGGGSTLRTSASTLPADERRYGTGFRSYQLVSPARNPAATPVRIPIRHAWGADVVFLRDVQRVLPNVTCLTLDGHILPTLENDIGEEVEPPRYGAIPGRVLEAIEPADERTEIMRGLLRQASDLVVQLKALSQELRHNRGETPVIGEGPPTSRGAYSSTYTEDPPSYPSSSGISGSSPSHLAPPPPSYPTTTASSSSSSVLQPPSYPTTRTPSSSISSAVTTREVDDSASSSDTMTRPSVPTNGSVGASMTPEPPSYAP</sequence>
<feature type="region of interest" description="Disordered" evidence="1">
    <location>
        <begin position="199"/>
        <end position="321"/>
    </location>
</feature>